<organism evidence="18 19">
    <name type="scientific">Puccinia coronata f. sp. avenae</name>
    <dbReference type="NCBI Taxonomy" id="200324"/>
    <lineage>
        <taxon>Eukaryota</taxon>
        <taxon>Fungi</taxon>
        <taxon>Dikarya</taxon>
        <taxon>Basidiomycota</taxon>
        <taxon>Pucciniomycotina</taxon>
        <taxon>Pucciniomycetes</taxon>
        <taxon>Pucciniales</taxon>
        <taxon>Pucciniaceae</taxon>
        <taxon>Puccinia</taxon>
    </lineage>
</organism>
<comment type="subcellular location">
    <subcellularLocation>
        <location evidence="1">Nucleus</location>
    </subcellularLocation>
</comment>
<dbReference type="GO" id="GO:0003723">
    <property type="term" value="F:RNA binding"/>
    <property type="evidence" value="ECO:0007669"/>
    <property type="project" value="InterPro"/>
</dbReference>
<evidence type="ECO:0000256" key="12">
    <source>
        <dbReference type="ARBA" id="ARBA00047984"/>
    </source>
</evidence>
<dbReference type="InterPro" id="IPR011989">
    <property type="entry name" value="ARM-like"/>
</dbReference>
<proteinExistence type="inferred from homology"/>
<feature type="compositionally biased region" description="Basic and acidic residues" evidence="15">
    <location>
        <begin position="719"/>
        <end position="731"/>
    </location>
</feature>
<dbReference type="SMART" id="SM00487">
    <property type="entry name" value="DEXDc"/>
    <property type="match status" value="1"/>
</dbReference>
<evidence type="ECO:0000313" key="18">
    <source>
        <dbReference type="EMBL" id="PLW05073.1"/>
    </source>
</evidence>
<dbReference type="PROSITE" id="PS50302">
    <property type="entry name" value="PUM"/>
    <property type="match status" value="1"/>
</dbReference>
<dbReference type="SUPFAM" id="SSF56300">
    <property type="entry name" value="Metallo-dependent phosphatases"/>
    <property type="match status" value="1"/>
</dbReference>
<comment type="caution">
    <text evidence="18">The sequence shown here is derived from an EMBL/GenBank/DDBJ whole genome shotgun (WGS) entry which is preliminary data.</text>
</comment>
<dbReference type="InterPro" id="IPR016024">
    <property type="entry name" value="ARM-type_fold"/>
</dbReference>
<dbReference type="PROSITE" id="PS51194">
    <property type="entry name" value="HELICASE_CTER"/>
    <property type="match status" value="1"/>
</dbReference>
<gene>
    <name evidence="18" type="ORF">PCASD_23324</name>
</gene>
<feature type="domain" description="Helicase C-terminal" evidence="17">
    <location>
        <begin position="951"/>
        <end position="1115"/>
    </location>
</feature>
<keyword evidence="10" id="KW-0539">Nucleus</keyword>
<dbReference type="GO" id="GO:0005524">
    <property type="term" value="F:ATP binding"/>
    <property type="evidence" value="ECO:0007669"/>
    <property type="project" value="UniProtKB-KW"/>
</dbReference>
<dbReference type="EMBL" id="PGCI01001405">
    <property type="protein sequence ID" value="PLW05073.1"/>
    <property type="molecule type" value="Genomic_DNA"/>
</dbReference>
<keyword evidence="5" id="KW-0547">Nucleotide-binding</keyword>
<evidence type="ECO:0000256" key="14">
    <source>
        <dbReference type="PROSITE-ProRule" id="PRU00317"/>
    </source>
</evidence>
<dbReference type="FunFam" id="3.40.50.300:FF:000615">
    <property type="entry name" value="pre-mRNA-splicing factor ATP-dependent RNA helicase DEAH7"/>
    <property type="match status" value="1"/>
</dbReference>
<evidence type="ECO:0000256" key="13">
    <source>
        <dbReference type="ARBA" id="ARBA00070009"/>
    </source>
</evidence>
<feature type="non-terminal residue" evidence="18">
    <location>
        <position position="1780"/>
    </location>
</feature>
<evidence type="ECO:0000256" key="6">
    <source>
        <dbReference type="ARBA" id="ARBA00022801"/>
    </source>
</evidence>
<keyword evidence="7" id="KW-0347">Helicase</keyword>
<evidence type="ECO:0000259" key="16">
    <source>
        <dbReference type="PROSITE" id="PS51192"/>
    </source>
</evidence>
<feature type="region of interest" description="Disordered" evidence="15">
    <location>
        <begin position="56"/>
        <end position="89"/>
    </location>
</feature>
<evidence type="ECO:0000259" key="17">
    <source>
        <dbReference type="PROSITE" id="PS51194"/>
    </source>
</evidence>
<protein>
    <recommendedName>
        <fullName evidence="13">Pre-mRNA-splicing factor ATP-dependent RNA helicase PRP16</fullName>
        <ecNumber evidence="2">3.6.4.13</ecNumber>
    </recommendedName>
</protein>
<dbReference type="SUPFAM" id="SSF52540">
    <property type="entry name" value="P-loop containing nucleoside triphosphate hydrolases"/>
    <property type="match status" value="1"/>
</dbReference>
<dbReference type="InterPro" id="IPR029052">
    <property type="entry name" value="Metallo-depent_PP-like"/>
</dbReference>
<dbReference type="FunFam" id="3.40.50.300:FF:000007">
    <property type="entry name" value="Pre-mRNA-splicing factor ATP-dependent RNA helicase"/>
    <property type="match status" value="1"/>
</dbReference>
<evidence type="ECO:0000256" key="7">
    <source>
        <dbReference type="ARBA" id="ARBA00022806"/>
    </source>
</evidence>
<dbReference type="GO" id="GO:0000398">
    <property type="term" value="P:mRNA splicing, via spliceosome"/>
    <property type="evidence" value="ECO:0007669"/>
    <property type="project" value="UniProtKB-ARBA"/>
</dbReference>
<feature type="compositionally biased region" description="Polar residues" evidence="15">
    <location>
        <begin position="57"/>
        <end position="89"/>
    </location>
</feature>
<name>A0A2N5RVS2_9BASI</name>
<feature type="domain" description="Helicase ATP-binding" evidence="16">
    <location>
        <begin position="769"/>
        <end position="929"/>
    </location>
</feature>
<feature type="compositionally biased region" description="Basic and acidic residues" evidence="15">
    <location>
        <begin position="1290"/>
        <end position="1299"/>
    </location>
</feature>
<dbReference type="Pfam" id="PF00271">
    <property type="entry name" value="Helicase_C"/>
    <property type="match status" value="1"/>
</dbReference>
<dbReference type="GO" id="GO:0034458">
    <property type="term" value="F:3'-5' RNA helicase activity"/>
    <property type="evidence" value="ECO:0007669"/>
    <property type="project" value="TreeGrafter"/>
</dbReference>
<keyword evidence="9" id="KW-0508">mRNA splicing</keyword>
<keyword evidence="8" id="KW-0067">ATP-binding</keyword>
<evidence type="ECO:0000256" key="10">
    <source>
        <dbReference type="ARBA" id="ARBA00023242"/>
    </source>
</evidence>
<feature type="region of interest" description="Disordered" evidence="15">
    <location>
        <begin position="709"/>
        <end position="748"/>
    </location>
</feature>
<dbReference type="GO" id="GO:0016787">
    <property type="term" value="F:hydrolase activity"/>
    <property type="evidence" value="ECO:0007669"/>
    <property type="project" value="UniProtKB-KW"/>
</dbReference>
<evidence type="ECO:0000256" key="1">
    <source>
        <dbReference type="ARBA" id="ARBA00004123"/>
    </source>
</evidence>
<dbReference type="SUPFAM" id="SSF48371">
    <property type="entry name" value="ARM repeat"/>
    <property type="match status" value="1"/>
</dbReference>
<evidence type="ECO:0000313" key="19">
    <source>
        <dbReference type="Proteomes" id="UP000235392"/>
    </source>
</evidence>
<dbReference type="SMART" id="SM00490">
    <property type="entry name" value="HELICc"/>
    <property type="match status" value="1"/>
</dbReference>
<feature type="compositionally biased region" description="Polar residues" evidence="15">
    <location>
        <begin position="440"/>
        <end position="453"/>
    </location>
</feature>
<evidence type="ECO:0000256" key="3">
    <source>
        <dbReference type="ARBA" id="ARBA00022664"/>
    </source>
</evidence>
<accession>A0A2N5RVS2</accession>
<dbReference type="Gene3D" id="3.40.50.300">
    <property type="entry name" value="P-loop containing nucleotide triphosphate hydrolases"/>
    <property type="match status" value="2"/>
</dbReference>
<dbReference type="FunFam" id="1.20.120.1080:FF:000018">
    <property type="entry name" value="Pre-mRNA-splicing factor ATP-dependent RNA helicase prp16"/>
    <property type="match status" value="1"/>
</dbReference>
<evidence type="ECO:0000256" key="5">
    <source>
        <dbReference type="ARBA" id="ARBA00022741"/>
    </source>
</evidence>
<dbReference type="SMART" id="SM00847">
    <property type="entry name" value="HA2"/>
    <property type="match status" value="1"/>
</dbReference>
<dbReference type="PANTHER" id="PTHR18934:SF91">
    <property type="entry name" value="PRE-MRNA-SPLICING FACTOR ATP-DEPENDENT RNA HELICASE PRP16"/>
    <property type="match status" value="1"/>
</dbReference>
<dbReference type="Pfam" id="PF04408">
    <property type="entry name" value="WHD_HA2"/>
    <property type="match status" value="1"/>
</dbReference>
<feature type="compositionally biased region" description="Basic and acidic residues" evidence="15">
    <location>
        <begin position="384"/>
        <end position="405"/>
    </location>
</feature>
<evidence type="ECO:0000256" key="4">
    <source>
        <dbReference type="ARBA" id="ARBA00022737"/>
    </source>
</evidence>
<feature type="compositionally biased region" description="Polar residues" evidence="15">
    <location>
        <begin position="463"/>
        <end position="473"/>
    </location>
</feature>
<dbReference type="GO" id="GO:0005681">
    <property type="term" value="C:spliceosomal complex"/>
    <property type="evidence" value="ECO:0007669"/>
    <property type="project" value="UniProtKB-ARBA"/>
</dbReference>
<dbReference type="PANTHER" id="PTHR18934">
    <property type="entry name" value="ATP-DEPENDENT RNA HELICASE"/>
    <property type="match status" value="1"/>
</dbReference>
<keyword evidence="3" id="KW-0507">mRNA processing</keyword>
<feature type="region of interest" description="Disordered" evidence="15">
    <location>
        <begin position="308"/>
        <end position="517"/>
    </location>
</feature>
<dbReference type="InterPro" id="IPR001650">
    <property type="entry name" value="Helicase_C-like"/>
</dbReference>
<feature type="region of interest" description="Disordered" evidence="15">
    <location>
        <begin position="1258"/>
        <end position="1302"/>
    </location>
</feature>
<dbReference type="InterPro" id="IPR001313">
    <property type="entry name" value="Pumilio_RNA-bd_rpt"/>
</dbReference>
<reference evidence="18 19" key="1">
    <citation type="submission" date="2017-11" db="EMBL/GenBank/DDBJ databases">
        <title>De novo assembly and phasing of dikaryotic genomes from two isolates of Puccinia coronata f. sp. avenae, the causal agent of oat crown rust.</title>
        <authorList>
            <person name="Miller M.E."/>
            <person name="Zhang Y."/>
            <person name="Omidvar V."/>
            <person name="Sperschneider J."/>
            <person name="Schwessinger B."/>
            <person name="Raley C."/>
            <person name="Palmer J.M."/>
            <person name="Garnica D."/>
            <person name="Upadhyaya N."/>
            <person name="Rathjen J."/>
            <person name="Taylor J.M."/>
            <person name="Park R.F."/>
            <person name="Dodds P.N."/>
            <person name="Hirsch C.D."/>
            <person name="Kianian S.F."/>
            <person name="Figueroa M."/>
        </authorList>
    </citation>
    <scope>NUCLEOTIDE SEQUENCE [LARGE SCALE GENOMIC DNA]</scope>
    <source>
        <strain evidence="18">12SD80</strain>
    </source>
</reference>
<dbReference type="EC" id="3.6.4.13" evidence="2"/>
<feature type="compositionally biased region" description="Basic and acidic residues" evidence="15">
    <location>
        <begin position="416"/>
        <end position="429"/>
    </location>
</feature>
<feature type="compositionally biased region" description="Low complexity" evidence="15">
    <location>
        <begin position="430"/>
        <end position="439"/>
    </location>
</feature>
<evidence type="ECO:0000256" key="9">
    <source>
        <dbReference type="ARBA" id="ARBA00023187"/>
    </source>
</evidence>
<dbReference type="Gene3D" id="1.25.10.10">
    <property type="entry name" value="Leucine-rich Repeat Variant"/>
    <property type="match status" value="1"/>
</dbReference>
<comment type="similarity">
    <text evidence="11">Belongs to the DEAD box helicase family. DEAH subfamily. PRP16 sub-subfamily.</text>
</comment>
<keyword evidence="4" id="KW-0677">Repeat</keyword>
<comment type="catalytic activity">
    <reaction evidence="12">
        <text>ATP + H2O = ADP + phosphate + H(+)</text>
        <dbReference type="Rhea" id="RHEA:13065"/>
        <dbReference type="ChEBI" id="CHEBI:15377"/>
        <dbReference type="ChEBI" id="CHEBI:15378"/>
        <dbReference type="ChEBI" id="CHEBI:30616"/>
        <dbReference type="ChEBI" id="CHEBI:43474"/>
        <dbReference type="ChEBI" id="CHEBI:456216"/>
        <dbReference type="EC" id="3.6.4.13"/>
    </reaction>
</comment>
<dbReference type="PROSITE" id="PS51192">
    <property type="entry name" value="HELICASE_ATP_BIND_1"/>
    <property type="match status" value="1"/>
</dbReference>
<evidence type="ECO:0000256" key="2">
    <source>
        <dbReference type="ARBA" id="ARBA00012552"/>
    </source>
</evidence>
<dbReference type="InterPro" id="IPR027417">
    <property type="entry name" value="P-loop_NTPase"/>
</dbReference>
<evidence type="ECO:0000256" key="8">
    <source>
        <dbReference type="ARBA" id="ARBA00022840"/>
    </source>
</evidence>
<dbReference type="Pfam" id="PF21010">
    <property type="entry name" value="HA2_C"/>
    <property type="match status" value="1"/>
</dbReference>
<evidence type="ECO:0000256" key="15">
    <source>
        <dbReference type="SAM" id="MobiDB-lite"/>
    </source>
</evidence>
<dbReference type="CDD" id="cd18791">
    <property type="entry name" value="SF2_C_RHA"/>
    <property type="match status" value="1"/>
</dbReference>
<sequence length="1780" mass="198921">MSASPDPTHWTCPAPPQSSSEMRMTPSSLMVIWDHQNILTKRSASWGTVRARYIPRTSDNGDSLASSQLHQASGTEELESASNLSITDSSGLPAHLADATQASKDHLGRRLSHPKRNHLVKRSCLPIPLQVYQSPRRTARRTLNRLRAKAPNLMSTLRNLNPLQSHTSLFQSKTGNTLTTFAKNIKSLWGFDDAFISAIWDQLSSRDDLSLFSESIDLSANTSQGFTNGLNLTGDGKPIVPKMVIQDRDLLEPLSSVAPGGLSLPKKQNGLLRVGKEEDEKHVFKAPQPIRASELGLDHLAMRKRVEKLEIGERDSKKHRLEGSSTSGEQPEFKVPTRPASQRFNRRQRPDDTPSHGPGLPPTAQAKLDEYRKKRAAQAAQDQFDTRDAKPKSDGALKEFQERANRSQKFRPPEPYSRDQVRPNHRESTSSHSSRVPSSITDTPSSGRGSSQIIKGRAWEFTPMTSMYGSNQSKKGHESPWTSTPRSSARIPSGREWDTPRTQVDADMGPPPDSGIDAREWEEEQTRLDRDWYNHEEGNALDDEFNNPFASYEEESAAAGPANEKSKKQMTATQAARHEEQQLCKEQQLRMSGTGNKNRRKLDLDFTDEEESRVHLLIHDLKPPFLDGRLIFTKQLEPVNPIKDPTSDLAIFSKKGSVLVRKQRMRKEREKAASKVAALGGTTIGNLTGVKEEEEVDAIDQAALDVAQDLDPSTSNKQDSQDDSHSARKESQLASHLKKSEGVSHFAKSKSLKQQRQYLPAFACRERLLKQIRENQVTIVIGETGLGKTTQLGQFLHEEGYTNYGIIGCTQPRRVAAMSVAKRVSEEMECVLGEEVGYAIRFEDCTSEKTVVKYGVLLRESLNEGDLDRYSVIILDKAHERSLSADVLMGLLRKILSRRRDLKLIVTSATMNAEKFSRFFDDAPDFTIPRRTFPVDILFRKTPCEDYVDSAVKQALQIHLSSPPGDILIFMTGQEDIEVTCQVIKDRIKQLDNPPFLAVLPIYSQMPADLQAKIFESTQDGRRKCIVATNIAETSLTVDGIMYVIDSGFSKLKVYNPRVGMDALQITPISQANANQRSGRAGRTGTFRDDLFPNTIPEIQRTNLANTVLLLKSLGVKNLLEFNFMDPPPQENILNSMYQLWTLGTLDNVGELTPEGRKMSNFPMEPSLAKMLLTSVEYKCSAEMVTIVSMLSVTSVFYRPKERAEESDSAREKFFVPESDHLTLLNTYTQWKTNGFESESHSSLREMPLDNHVASLAEPEQVGEEEVESVQTTEPAIPSDDNTSESVRPWGEDDPREHQTTSNPLENALYHLLLLQQAAKTCGGTTLCGGACTTSSDEAAEKEYKEDKLAVADFRPPVTYYTTPPPPINQLDPHRRFVTTISDPARLREICKRFDSNTLSQEMDQIANELFEGIICLSSDYIGNTIVQKLFEKCLHPIKMLMLERCVPHLAIIGRHKNGTAGSVRRTKHADLFGVQACRPTPDQAGGDCGDPQLDPLYDNSPALSSLLPPLKFKSQFYCLETLDPGRLVGQQILSELHLVLINTQTSRRRSWPLRLVPKIVFDPQDLQSDHQHPACINLHFPNPRTFPPKAKLHGLSNADPFLHPGTPCGTTLSKIFIRVPYNILAIGNHELYDIAIAQNMHNNFAPHWKGSYLSSNVNITTSGTSVPIGSRYCQFTTKQGWTVTAFGIIFHFTGNANGTIVQPPAQGVCDPDWKVVMDTIQAIHPEVLVIILGGHYHVCDCKQWDDRSMALSSGRYMETVGWMNPGQKPKFTQRFLDAD</sequence>
<feature type="region of interest" description="Disordered" evidence="15">
    <location>
        <begin position="1"/>
        <end position="23"/>
    </location>
</feature>
<dbReference type="InterPro" id="IPR007502">
    <property type="entry name" value="Helicase-assoc_dom"/>
</dbReference>
<dbReference type="Gene3D" id="3.60.21.10">
    <property type="match status" value="2"/>
</dbReference>
<dbReference type="InterPro" id="IPR014001">
    <property type="entry name" value="Helicase_ATP-bd"/>
</dbReference>
<dbReference type="InterPro" id="IPR048333">
    <property type="entry name" value="HA2_WH"/>
</dbReference>
<feature type="repeat" description="Pumilio" evidence="14">
    <location>
        <begin position="1409"/>
        <end position="1444"/>
    </location>
</feature>
<keyword evidence="6" id="KW-0378">Hydrolase</keyword>
<feature type="region of interest" description="Disordered" evidence="15">
    <location>
        <begin position="553"/>
        <end position="573"/>
    </location>
</feature>
<dbReference type="Proteomes" id="UP000235392">
    <property type="component" value="Unassembled WGS sequence"/>
</dbReference>
<evidence type="ECO:0000256" key="11">
    <source>
        <dbReference type="ARBA" id="ARBA00038040"/>
    </source>
</evidence>
<dbReference type="Gene3D" id="1.20.120.1080">
    <property type="match status" value="1"/>
</dbReference>